<feature type="domain" description="HECT" evidence="14">
    <location>
        <begin position="445"/>
        <end position="796"/>
    </location>
</feature>
<dbReference type="GO" id="GO:0006511">
    <property type="term" value="P:ubiquitin-dependent protein catabolic process"/>
    <property type="evidence" value="ECO:0007669"/>
    <property type="project" value="TreeGrafter"/>
</dbReference>
<dbReference type="GO" id="GO:0061630">
    <property type="term" value="F:ubiquitin protein ligase activity"/>
    <property type="evidence" value="ECO:0007669"/>
    <property type="project" value="UniProtKB-EC"/>
</dbReference>
<feature type="region of interest" description="Disordered" evidence="13">
    <location>
        <begin position="128"/>
        <end position="147"/>
    </location>
</feature>
<dbReference type="GO" id="GO:0000139">
    <property type="term" value="C:Golgi membrane"/>
    <property type="evidence" value="ECO:0007669"/>
    <property type="project" value="TreeGrafter"/>
</dbReference>
<comment type="pathway">
    <text evidence="4">Protein modification; protein ubiquitination.</text>
</comment>
<dbReference type="Pfam" id="PF00632">
    <property type="entry name" value="HECT"/>
    <property type="match status" value="1"/>
</dbReference>
<dbReference type="EnsemblMetazoa" id="XM_011408568.2">
    <property type="protein sequence ID" value="XP_011406870.1"/>
    <property type="gene ID" value="LOC105314410"/>
</dbReference>
<protein>
    <recommendedName>
        <fullName evidence="5">HECT-type E3 ubiquitin transferase</fullName>
        <ecNumber evidence="5">2.3.2.26</ecNumber>
    </recommendedName>
</protein>
<dbReference type="EnsemblMetazoa" id="Aqu2.1.18128_001">
    <property type="protein sequence ID" value="Aqu2.1.18128_001"/>
    <property type="gene ID" value="Aqu2.1.18128"/>
</dbReference>
<dbReference type="SMART" id="SM00119">
    <property type="entry name" value="HECTc"/>
    <property type="match status" value="1"/>
</dbReference>
<reference evidence="16" key="1">
    <citation type="journal article" date="2010" name="Nature">
        <title>The Amphimedon queenslandica genome and the evolution of animal complexity.</title>
        <authorList>
            <person name="Srivastava M."/>
            <person name="Simakov O."/>
            <person name="Chapman J."/>
            <person name="Fahey B."/>
            <person name="Gauthier M.E."/>
            <person name="Mitros T."/>
            <person name="Richards G.S."/>
            <person name="Conaco C."/>
            <person name="Dacre M."/>
            <person name="Hellsten U."/>
            <person name="Larroux C."/>
            <person name="Putnam N.H."/>
            <person name="Stanke M."/>
            <person name="Adamska M."/>
            <person name="Darling A."/>
            <person name="Degnan S.M."/>
            <person name="Oakley T.H."/>
            <person name="Plachetzki D.C."/>
            <person name="Zhai Y."/>
            <person name="Adamski M."/>
            <person name="Calcino A."/>
            <person name="Cummins S.F."/>
            <person name="Goodstein D.M."/>
            <person name="Harris C."/>
            <person name="Jackson D.J."/>
            <person name="Leys S.P."/>
            <person name="Shu S."/>
            <person name="Woodcroft B.J."/>
            <person name="Vervoort M."/>
            <person name="Kosik K.S."/>
            <person name="Manning G."/>
            <person name="Degnan B.M."/>
            <person name="Rokhsar D.S."/>
        </authorList>
    </citation>
    <scope>NUCLEOTIDE SEQUENCE [LARGE SCALE GENOMIC DNA]</scope>
</reference>
<dbReference type="GO" id="GO:0007030">
    <property type="term" value="P:Golgi organization"/>
    <property type="evidence" value="ECO:0007669"/>
    <property type="project" value="TreeGrafter"/>
</dbReference>
<comment type="subcellular location">
    <subcellularLocation>
        <location evidence="3">Cytoplasm</location>
    </subcellularLocation>
    <subcellularLocation>
        <location evidence="2">Endomembrane system</location>
    </subcellularLocation>
</comment>
<keyword evidence="10" id="KW-0040">ANK repeat</keyword>
<evidence type="ECO:0000256" key="11">
    <source>
        <dbReference type="ARBA" id="ARBA00023136"/>
    </source>
</evidence>
<dbReference type="InterPro" id="IPR035983">
    <property type="entry name" value="Hect_E3_ubiquitin_ligase"/>
</dbReference>
<sequence>MANGTEARTEEIVDLTVINQDNKREETAKALEVAGVSHLLEKFISEKVTVDLIPLLEDKQLESLGVIHIGQQVVLRNYCKKKKVQSDVNSETKKIFSGASSSSSCSHLSLQSTISKATKLIEELKSNPSARTVRHTKKRKRGGGGSSQQFQRNLIIIDYQDQDEDTISTLRDYEKIYEGAIILNSDMSEDDIRREIVSLLKSKKTMFHVFDGITGEDIQFVKCANRRVRVPDGKYIVDGNGIKAMYRNGAVYVRLTRSFSMLDIPVKFPKASSPPTVTLPPRVILPSITCTSNVTLSPSSFTVANASATIASPPGIVPTGIVSSVMVPSTINNVGVSTHLTVSTPLNTATHTSSCEHSFSDPQQEYVDILSDSEDIIFEDTNCQLAIEESISASSNPACSDFESVSDMLQCHIKKVCSVAIIPDERQQIVVRRKHIWSDAKRALRRPSFNSSIGLNVQFIGEDAHDAHDAGGPSREFFRLVLKHMCEDGNLFAGSTTERTLVHNVLALESKDYYIVGQLISLSLIYGGPAPHFFSPSVVAYLLNEPLTTSMVNEIADIDLLSSIKKLMDTSCKEEMQELLDSDNFSFRFDVGVNVPSCSLNFEDKDQIVLAFIKSHLIYSCKGELDQLKEGLECLGVLKLLQDYPKLMRPLLMSSGKKQLNATELLNLFTIVWSPVGSNARESEESVIYAWTNYVHDCAGAGHKVNDNIVITLEKILTFISGSDTVPPMGFDGIPQICFTGPIHNSGRAPDNKDIRLPSASTCGPILYLPLCLTDPDLFTEKMDTAIIGAQIFGIP</sequence>
<keyword evidence="9 12" id="KW-0833">Ubl conjugation pathway</keyword>
<dbReference type="STRING" id="400682.A0A1X7TSH3"/>
<dbReference type="PROSITE" id="PS50237">
    <property type="entry name" value="HECT"/>
    <property type="match status" value="1"/>
</dbReference>
<dbReference type="AlphaFoldDB" id="A0A1X7TSH3"/>
<accession>A0A1X7TSH3</accession>
<evidence type="ECO:0000256" key="13">
    <source>
        <dbReference type="SAM" id="MobiDB-lite"/>
    </source>
</evidence>
<name>A0A1X7TSH3_AMPQE</name>
<dbReference type="KEGG" id="aqu:105314410"/>
<evidence type="ECO:0000259" key="14">
    <source>
        <dbReference type="PROSITE" id="PS50237"/>
    </source>
</evidence>
<evidence type="ECO:0000256" key="7">
    <source>
        <dbReference type="ARBA" id="ARBA00022679"/>
    </source>
</evidence>
<dbReference type="InParanoid" id="A0A1X7TSH3"/>
<evidence type="ECO:0000313" key="16">
    <source>
        <dbReference type="Proteomes" id="UP000007879"/>
    </source>
</evidence>
<dbReference type="GO" id="GO:0061025">
    <property type="term" value="P:membrane fusion"/>
    <property type="evidence" value="ECO:0007669"/>
    <property type="project" value="TreeGrafter"/>
</dbReference>
<gene>
    <name evidence="15" type="primary">105314410</name>
</gene>
<dbReference type="PANTHER" id="PTHR11254:SF363">
    <property type="entry name" value="E3 UBIQUITIN-PROTEIN LIGASE HACE1"/>
    <property type="match status" value="1"/>
</dbReference>
<evidence type="ECO:0000313" key="15">
    <source>
        <dbReference type="EnsemblMetazoa" id="Aqu2.1.18128_001"/>
    </source>
</evidence>
<evidence type="ECO:0000256" key="6">
    <source>
        <dbReference type="ARBA" id="ARBA00022490"/>
    </source>
</evidence>
<keyword evidence="16" id="KW-1185">Reference proteome</keyword>
<evidence type="ECO:0000256" key="3">
    <source>
        <dbReference type="ARBA" id="ARBA00004496"/>
    </source>
</evidence>
<dbReference type="PANTHER" id="PTHR11254">
    <property type="entry name" value="HECT DOMAIN UBIQUITIN-PROTEIN LIGASE"/>
    <property type="match status" value="1"/>
</dbReference>
<proteinExistence type="predicted"/>
<keyword evidence="11" id="KW-0472">Membrane</keyword>
<evidence type="ECO:0000256" key="10">
    <source>
        <dbReference type="ARBA" id="ARBA00023043"/>
    </source>
</evidence>
<dbReference type="GO" id="GO:0000209">
    <property type="term" value="P:protein polyubiquitination"/>
    <property type="evidence" value="ECO:0007669"/>
    <property type="project" value="TreeGrafter"/>
</dbReference>
<dbReference type="Proteomes" id="UP000007879">
    <property type="component" value="Unassembled WGS sequence"/>
</dbReference>
<reference evidence="15" key="2">
    <citation type="submission" date="2017-05" db="UniProtKB">
        <authorList>
            <consortium name="EnsemblMetazoa"/>
        </authorList>
    </citation>
    <scope>IDENTIFICATION</scope>
</reference>
<dbReference type="InterPro" id="IPR050409">
    <property type="entry name" value="E3_ubiq-protein_ligase"/>
</dbReference>
<dbReference type="eggNOG" id="KOG1084">
    <property type="taxonomic scope" value="Eukaryota"/>
</dbReference>
<evidence type="ECO:0000256" key="8">
    <source>
        <dbReference type="ARBA" id="ARBA00022737"/>
    </source>
</evidence>
<dbReference type="OrthoDB" id="2384350at2759"/>
<keyword evidence="7" id="KW-0808">Transferase</keyword>
<feature type="active site" description="Glycyl thioester intermediate" evidence="12">
    <location>
        <position position="763"/>
    </location>
</feature>
<dbReference type="Gene3D" id="3.90.1750.10">
    <property type="entry name" value="Hect, E3 ligase catalytic domains"/>
    <property type="match status" value="1"/>
</dbReference>
<evidence type="ECO:0000256" key="2">
    <source>
        <dbReference type="ARBA" id="ARBA00004308"/>
    </source>
</evidence>
<dbReference type="Gene3D" id="3.30.2410.10">
    <property type="entry name" value="Hect, E3 ligase catalytic domain"/>
    <property type="match status" value="1"/>
</dbReference>
<evidence type="ECO:0000256" key="1">
    <source>
        <dbReference type="ARBA" id="ARBA00000885"/>
    </source>
</evidence>
<evidence type="ECO:0000256" key="9">
    <source>
        <dbReference type="ARBA" id="ARBA00022786"/>
    </source>
</evidence>
<evidence type="ECO:0000256" key="5">
    <source>
        <dbReference type="ARBA" id="ARBA00012485"/>
    </source>
</evidence>
<dbReference type="EC" id="2.3.2.26" evidence="5"/>
<dbReference type="InterPro" id="IPR000569">
    <property type="entry name" value="HECT_dom"/>
</dbReference>
<comment type="catalytic activity">
    <reaction evidence="1">
        <text>S-ubiquitinyl-[E2 ubiquitin-conjugating enzyme]-L-cysteine + [acceptor protein]-L-lysine = [E2 ubiquitin-conjugating enzyme]-L-cysteine + N(6)-ubiquitinyl-[acceptor protein]-L-lysine.</text>
        <dbReference type="EC" id="2.3.2.26"/>
    </reaction>
</comment>
<organism evidence="15">
    <name type="scientific">Amphimedon queenslandica</name>
    <name type="common">Sponge</name>
    <dbReference type="NCBI Taxonomy" id="400682"/>
    <lineage>
        <taxon>Eukaryota</taxon>
        <taxon>Metazoa</taxon>
        <taxon>Porifera</taxon>
        <taxon>Demospongiae</taxon>
        <taxon>Heteroscleromorpha</taxon>
        <taxon>Haplosclerida</taxon>
        <taxon>Niphatidae</taxon>
        <taxon>Amphimedon</taxon>
    </lineage>
</organism>
<dbReference type="GO" id="GO:0005634">
    <property type="term" value="C:nucleus"/>
    <property type="evidence" value="ECO:0007669"/>
    <property type="project" value="TreeGrafter"/>
</dbReference>
<keyword evidence="6" id="KW-0963">Cytoplasm</keyword>
<keyword evidence="8" id="KW-0677">Repeat</keyword>
<dbReference type="SUPFAM" id="SSF56204">
    <property type="entry name" value="Hect, E3 ligase catalytic domain"/>
    <property type="match status" value="1"/>
</dbReference>
<evidence type="ECO:0000256" key="12">
    <source>
        <dbReference type="PROSITE-ProRule" id="PRU00104"/>
    </source>
</evidence>
<evidence type="ECO:0000256" key="4">
    <source>
        <dbReference type="ARBA" id="ARBA00004906"/>
    </source>
</evidence>
<feature type="compositionally biased region" description="Basic residues" evidence="13">
    <location>
        <begin position="132"/>
        <end position="142"/>
    </location>
</feature>